<accession>A0ABS0HXF1</accession>
<protein>
    <submittedName>
        <fullName evidence="2">Aldo/keto reductase</fullName>
    </submittedName>
</protein>
<dbReference type="PANTHER" id="PTHR42686:SF1">
    <property type="entry name" value="GH17980P-RELATED"/>
    <property type="match status" value="1"/>
</dbReference>
<dbReference type="Pfam" id="PF00248">
    <property type="entry name" value="Aldo_ket_red"/>
    <property type="match status" value="1"/>
</dbReference>
<dbReference type="RefSeq" id="WP_196265190.1">
    <property type="nucleotide sequence ID" value="NZ_JADQDN010000012.1"/>
</dbReference>
<dbReference type="PANTHER" id="PTHR42686">
    <property type="entry name" value="GH17980P-RELATED"/>
    <property type="match status" value="1"/>
</dbReference>
<dbReference type="Gene3D" id="3.20.20.100">
    <property type="entry name" value="NADP-dependent oxidoreductase domain"/>
    <property type="match status" value="1"/>
</dbReference>
<dbReference type="Proteomes" id="UP000611708">
    <property type="component" value="Unassembled WGS sequence"/>
</dbReference>
<keyword evidence="3" id="KW-1185">Reference proteome</keyword>
<evidence type="ECO:0000259" key="1">
    <source>
        <dbReference type="Pfam" id="PF00248"/>
    </source>
</evidence>
<organism evidence="2 3">
    <name type="scientific">Microvirga terrestris</name>
    <dbReference type="NCBI Taxonomy" id="2791024"/>
    <lineage>
        <taxon>Bacteria</taxon>
        <taxon>Pseudomonadati</taxon>
        <taxon>Pseudomonadota</taxon>
        <taxon>Alphaproteobacteria</taxon>
        <taxon>Hyphomicrobiales</taxon>
        <taxon>Methylobacteriaceae</taxon>
        <taxon>Microvirga</taxon>
    </lineage>
</organism>
<proteinExistence type="predicted"/>
<dbReference type="InterPro" id="IPR023210">
    <property type="entry name" value="NADP_OxRdtase_dom"/>
</dbReference>
<evidence type="ECO:0000313" key="2">
    <source>
        <dbReference type="EMBL" id="MBF9197837.1"/>
    </source>
</evidence>
<sequence length="325" mass="35664">MPIEPIQKTPLGRTGLSVSRICFGTSSLGDMPGTYGYDVSEDRARETVRAIFSGPVNFLDTSRIYGFGRSEERIGDVIRERGGLPEGFVLSTKLDRDPETNRFDGSQARRSLEESLRALGLDRIDLLHLHDPEHADSLETTTGARGALPELFRMKEEGLVKAVGLAAGAVNVMMPLLRDWDFDAIITHNRFTLANRNADAMISFAHSKGISVLNAAPYAGGVLAKGSESYPRYVYQEASEDVLDPIRRIEAICAKHGVPPGAVALQFSMRDERITSTICGVSKPERVAQTIEWATCHIPQAVWDELASLSYSTDDPEASRHYNPG</sequence>
<gene>
    <name evidence="2" type="ORF">I2H36_17505</name>
</gene>
<dbReference type="SUPFAM" id="SSF51430">
    <property type="entry name" value="NAD(P)-linked oxidoreductase"/>
    <property type="match status" value="1"/>
</dbReference>
<comment type="caution">
    <text evidence="2">The sequence shown here is derived from an EMBL/GenBank/DDBJ whole genome shotgun (WGS) entry which is preliminary data.</text>
</comment>
<feature type="domain" description="NADP-dependent oxidoreductase" evidence="1">
    <location>
        <begin position="20"/>
        <end position="309"/>
    </location>
</feature>
<evidence type="ECO:0000313" key="3">
    <source>
        <dbReference type="Proteomes" id="UP000611708"/>
    </source>
</evidence>
<dbReference type="CDD" id="cd19090">
    <property type="entry name" value="AKR_AKR15A-like"/>
    <property type="match status" value="1"/>
</dbReference>
<dbReference type="InterPro" id="IPR036812">
    <property type="entry name" value="NAD(P)_OxRdtase_dom_sf"/>
</dbReference>
<dbReference type="InterPro" id="IPR020471">
    <property type="entry name" value="AKR"/>
</dbReference>
<name>A0ABS0HXF1_9HYPH</name>
<dbReference type="EMBL" id="JADQDN010000012">
    <property type="protein sequence ID" value="MBF9197837.1"/>
    <property type="molecule type" value="Genomic_DNA"/>
</dbReference>
<reference evidence="2 3" key="1">
    <citation type="submission" date="2020-11" db="EMBL/GenBank/DDBJ databases">
        <authorList>
            <person name="Kim M.K."/>
        </authorList>
    </citation>
    <scope>NUCLEOTIDE SEQUENCE [LARGE SCALE GENOMIC DNA]</scope>
    <source>
        <strain evidence="2 3">BT290</strain>
    </source>
</reference>